<sequence>MPVPTFSYNDPSAFAVLGLAPDASGEDIKVAYKKLALQWHPDRNQHDKETATRRFVEIHDAYDFLMTGSHSAASGNDDHTPPTQTPGPRHADMPEYSHPRPTKTPSHDPRFTSQPPHTASAQEQPPPRRSPATRYATIPDEHFTKPSPGARHAAMPDLHIPRPTPGPRSAPVPDARPRPRPAASAPHPRSAFPDEPPSGQHSPHSPHPRHASTPDSPPRRRPSPPPPHRADDPPHSGAAKLRKPRRERSPSPRRHSESSTHPMPYKHEDDRRRHRRERSPSPPPCRRGASPYAGSRERDPKHSGERSSSPTRHPADSNARRNHSPPHAPQPKTRTRSEPVQDPHHRRRSRSPHDHHRRKHRTHDSRERSPRDSGFSEYIEICKEDLPPAAAELLQPAAPAAPGEPPEWVFPIELTLEELYRGTTRHFRIASTEPHKGVSIAIPPGTRAGARVRVPDSVTFEVRCKPHACFDRVGKHDLAICVELPWTGAPFPAGSAVAFAGVCGEEVRVDVPRSLVEGTEGAKVRGRGMPICRDGKVVGYGDLYIRWDFFVPGSKEPSSKWSSIKNMMRFKF</sequence>
<keyword evidence="2" id="KW-1185">Reference proteome</keyword>
<dbReference type="EMBL" id="MU277259">
    <property type="protein sequence ID" value="KAI0056713.1"/>
    <property type="molecule type" value="Genomic_DNA"/>
</dbReference>
<proteinExistence type="predicted"/>
<reference evidence="1" key="1">
    <citation type="submission" date="2021-03" db="EMBL/GenBank/DDBJ databases">
        <authorList>
            <consortium name="DOE Joint Genome Institute"/>
            <person name="Ahrendt S."/>
            <person name="Looney B.P."/>
            <person name="Miyauchi S."/>
            <person name="Morin E."/>
            <person name="Drula E."/>
            <person name="Courty P.E."/>
            <person name="Chicoki N."/>
            <person name="Fauchery L."/>
            <person name="Kohler A."/>
            <person name="Kuo A."/>
            <person name="Labutti K."/>
            <person name="Pangilinan J."/>
            <person name="Lipzen A."/>
            <person name="Riley R."/>
            <person name="Andreopoulos W."/>
            <person name="He G."/>
            <person name="Johnson J."/>
            <person name="Barry K.W."/>
            <person name="Grigoriev I.V."/>
            <person name="Nagy L."/>
            <person name="Hibbett D."/>
            <person name="Henrissat B."/>
            <person name="Matheny P.B."/>
            <person name="Labbe J."/>
            <person name="Martin F."/>
        </authorList>
    </citation>
    <scope>NUCLEOTIDE SEQUENCE</scope>
    <source>
        <strain evidence="1">HHB10654</strain>
    </source>
</reference>
<comment type="caution">
    <text evidence="1">The sequence shown here is derived from an EMBL/GenBank/DDBJ whole genome shotgun (WGS) entry which is preliminary data.</text>
</comment>
<name>A0ACB8SJU8_9AGAM</name>
<accession>A0ACB8SJU8</accession>
<organism evidence="1 2">
    <name type="scientific">Artomyces pyxidatus</name>
    <dbReference type="NCBI Taxonomy" id="48021"/>
    <lineage>
        <taxon>Eukaryota</taxon>
        <taxon>Fungi</taxon>
        <taxon>Dikarya</taxon>
        <taxon>Basidiomycota</taxon>
        <taxon>Agaricomycotina</taxon>
        <taxon>Agaricomycetes</taxon>
        <taxon>Russulales</taxon>
        <taxon>Auriscalpiaceae</taxon>
        <taxon>Artomyces</taxon>
    </lineage>
</organism>
<protein>
    <submittedName>
        <fullName evidence="1">Uncharacterized protein</fullName>
    </submittedName>
</protein>
<evidence type="ECO:0000313" key="2">
    <source>
        <dbReference type="Proteomes" id="UP000814140"/>
    </source>
</evidence>
<reference evidence="1" key="2">
    <citation type="journal article" date="2022" name="New Phytol.">
        <title>Evolutionary transition to the ectomycorrhizal habit in the genomes of a hyperdiverse lineage of mushroom-forming fungi.</title>
        <authorList>
            <person name="Looney B."/>
            <person name="Miyauchi S."/>
            <person name="Morin E."/>
            <person name="Drula E."/>
            <person name="Courty P.E."/>
            <person name="Kohler A."/>
            <person name="Kuo A."/>
            <person name="LaButti K."/>
            <person name="Pangilinan J."/>
            <person name="Lipzen A."/>
            <person name="Riley R."/>
            <person name="Andreopoulos W."/>
            <person name="He G."/>
            <person name="Johnson J."/>
            <person name="Nolan M."/>
            <person name="Tritt A."/>
            <person name="Barry K.W."/>
            <person name="Grigoriev I.V."/>
            <person name="Nagy L.G."/>
            <person name="Hibbett D."/>
            <person name="Henrissat B."/>
            <person name="Matheny P.B."/>
            <person name="Labbe J."/>
            <person name="Martin F.M."/>
        </authorList>
    </citation>
    <scope>NUCLEOTIDE SEQUENCE</scope>
    <source>
        <strain evidence="1">HHB10654</strain>
    </source>
</reference>
<gene>
    <name evidence="1" type="ORF">BV25DRAFT_1545720</name>
</gene>
<evidence type="ECO:0000313" key="1">
    <source>
        <dbReference type="EMBL" id="KAI0056713.1"/>
    </source>
</evidence>
<dbReference type="Proteomes" id="UP000814140">
    <property type="component" value="Unassembled WGS sequence"/>
</dbReference>